<evidence type="ECO:0008006" key="6">
    <source>
        <dbReference type="Google" id="ProtNLM"/>
    </source>
</evidence>
<gene>
    <name evidence="4" type="ORF">GCM10025789_02640</name>
</gene>
<keyword evidence="5" id="KW-1185">Reference proteome</keyword>
<feature type="compositionally biased region" description="Low complexity" evidence="1">
    <location>
        <begin position="272"/>
        <end position="284"/>
    </location>
</feature>
<evidence type="ECO:0000256" key="3">
    <source>
        <dbReference type="SAM" id="SignalP"/>
    </source>
</evidence>
<proteinExistence type="predicted"/>
<evidence type="ECO:0000256" key="2">
    <source>
        <dbReference type="SAM" id="Phobius"/>
    </source>
</evidence>
<comment type="caution">
    <text evidence="4">The sequence shown here is derived from an EMBL/GenBank/DDBJ whole genome shotgun (WGS) entry which is preliminary data.</text>
</comment>
<feature type="transmembrane region" description="Helical" evidence="2">
    <location>
        <begin position="305"/>
        <end position="325"/>
    </location>
</feature>
<sequence length="327" mass="33917">MNNYARSAAAALAGGLALATAVLPAFAEDVDIPDSATPLVGMAYDSSNQRLWLAGPDADRGVLTNAAGDLEVTFSAELESVQALSWFGDRLWVGDIGDEDGTRDTITVYRLGSTEGGQTTYHAYDFEYEDGAQDAQAMLVSGRGNIYIVTTGDDPGVYRVRGEASREDVNTLVRVYDAPDGVTDGVFLSDGSTMALRTAVGIEYIDALRWEPLVTDTIVGAPEGESIARGAEDELFVGGNPAVRTSEVPSDDVTTTVAPAVEESPSPEPGDTASASASASPTPSEGADPEAAVPDEEGPARAGTITAIALAGLVAVAAGVVTYFWRN</sequence>
<evidence type="ECO:0000313" key="4">
    <source>
        <dbReference type="EMBL" id="GAA4889679.1"/>
    </source>
</evidence>
<keyword evidence="2" id="KW-0812">Transmembrane</keyword>
<evidence type="ECO:0000256" key="1">
    <source>
        <dbReference type="SAM" id="MobiDB-lite"/>
    </source>
</evidence>
<feature type="region of interest" description="Disordered" evidence="1">
    <location>
        <begin position="241"/>
        <end position="299"/>
    </location>
</feature>
<dbReference type="Proteomes" id="UP001501521">
    <property type="component" value="Unassembled WGS sequence"/>
</dbReference>
<organism evidence="4 5">
    <name type="scientific">Tessaracoccus lubricantis</name>
    <dbReference type="NCBI Taxonomy" id="545543"/>
    <lineage>
        <taxon>Bacteria</taxon>
        <taxon>Bacillati</taxon>
        <taxon>Actinomycetota</taxon>
        <taxon>Actinomycetes</taxon>
        <taxon>Propionibacteriales</taxon>
        <taxon>Propionibacteriaceae</taxon>
        <taxon>Tessaracoccus</taxon>
    </lineage>
</organism>
<name>A0ABP9EZN5_9ACTN</name>
<reference evidence="5" key="1">
    <citation type="journal article" date="2019" name="Int. J. Syst. Evol. Microbiol.">
        <title>The Global Catalogue of Microorganisms (GCM) 10K type strain sequencing project: providing services to taxonomists for standard genome sequencing and annotation.</title>
        <authorList>
            <consortium name="The Broad Institute Genomics Platform"/>
            <consortium name="The Broad Institute Genome Sequencing Center for Infectious Disease"/>
            <person name="Wu L."/>
            <person name="Ma J."/>
        </authorList>
    </citation>
    <scope>NUCLEOTIDE SEQUENCE [LARGE SCALE GENOMIC DNA]</scope>
    <source>
        <strain evidence="5">JCM 19125</strain>
    </source>
</reference>
<keyword evidence="2" id="KW-0472">Membrane</keyword>
<protein>
    <recommendedName>
        <fullName evidence="6">Htaa domain-containing protein</fullName>
    </recommendedName>
</protein>
<accession>A0ABP9EZN5</accession>
<keyword evidence="3" id="KW-0732">Signal</keyword>
<dbReference type="RefSeq" id="WP_345577826.1">
    <property type="nucleotide sequence ID" value="NZ_BAABLV010000005.1"/>
</dbReference>
<keyword evidence="2" id="KW-1133">Transmembrane helix</keyword>
<feature type="signal peptide" evidence="3">
    <location>
        <begin position="1"/>
        <end position="27"/>
    </location>
</feature>
<dbReference type="EMBL" id="BAABLV010000005">
    <property type="protein sequence ID" value="GAA4889679.1"/>
    <property type="molecule type" value="Genomic_DNA"/>
</dbReference>
<feature type="chain" id="PRO_5045077982" description="Htaa domain-containing protein" evidence="3">
    <location>
        <begin position="28"/>
        <end position="327"/>
    </location>
</feature>
<evidence type="ECO:0000313" key="5">
    <source>
        <dbReference type="Proteomes" id="UP001501521"/>
    </source>
</evidence>
<dbReference type="SUPFAM" id="SSF63825">
    <property type="entry name" value="YWTD domain"/>
    <property type="match status" value="1"/>
</dbReference>